<name>A0A975A227_9BACT</name>
<gene>
    <name evidence="3" type="ORF">JR347_03170</name>
</gene>
<evidence type="ECO:0000259" key="2">
    <source>
        <dbReference type="Pfam" id="PF00582"/>
    </source>
</evidence>
<evidence type="ECO:0000256" key="1">
    <source>
        <dbReference type="ARBA" id="ARBA00008791"/>
    </source>
</evidence>
<evidence type="ECO:0000313" key="3">
    <source>
        <dbReference type="EMBL" id="QSE98097.1"/>
    </source>
</evidence>
<reference evidence="3" key="1">
    <citation type="submission" date="2021-02" db="EMBL/GenBank/DDBJ databases">
        <title>Fulvivirga sp. S481 isolated from sea water.</title>
        <authorList>
            <person name="Bae S.S."/>
            <person name="Baek K."/>
        </authorList>
    </citation>
    <scope>NUCLEOTIDE SEQUENCE</scope>
    <source>
        <strain evidence="3">S481</strain>
    </source>
</reference>
<dbReference type="AlphaFoldDB" id="A0A975A227"/>
<dbReference type="KEGG" id="fuv:JR347_03170"/>
<dbReference type="PANTHER" id="PTHR46268">
    <property type="entry name" value="STRESS RESPONSE PROTEIN NHAX"/>
    <property type="match status" value="1"/>
</dbReference>
<dbReference type="PANTHER" id="PTHR46268:SF6">
    <property type="entry name" value="UNIVERSAL STRESS PROTEIN UP12"/>
    <property type="match status" value="1"/>
</dbReference>
<sequence length="278" mass="31294">MKRILVPTDFSSNANNAAKVALSLAKKSGAELHFIHVVYTPSDWNKMTDEMKEKYPESSHKVESARLSMEKLVSDKIFDTIKVAKTLGFGNPIEEINHYLSKNEVDLIVVGSHGTSHKADLFIGSNTQRIMRSTKIPVVAVKDSFKLEDLNRIVFASNFDKEAEIPFKKMEAISNALGAELDMLYINTPHNFKTSEEIDTVISKFLKEIDSNKEIHVRNDHDVAKGILSYCKKTNADMAVLINHRKAYKAHYLMGVTETLVFQSDFPVISMNVSEGRI</sequence>
<dbReference type="CDD" id="cd00293">
    <property type="entry name" value="USP-like"/>
    <property type="match status" value="1"/>
</dbReference>
<dbReference type="Proteomes" id="UP000662783">
    <property type="component" value="Chromosome"/>
</dbReference>
<dbReference type="EMBL" id="CP070608">
    <property type="protein sequence ID" value="QSE98097.1"/>
    <property type="molecule type" value="Genomic_DNA"/>
</dbReference>
<dbReference type="PRINTS" id="PR01438">
    <property type="entry name" value="UNVRSLSTRESS"/>
</dbReference>
<protein>
    <submittedName>
        <fullName evidence="3">Universal stress protein</fullName>
    </submittedName>
</protein>
<dbReference type="InterPro" id="IPR006016">
    <property type="entry name" value="UspA"/>
</dbReference>
<feature type="domain" description="UspA" evidence="2">
    <location>
        <begin position="1"/>
        <end position="142"/>
    </location>
</feature>
<proteinExistence type="inferred from homology"/>
<dbReference type="Pfam" id="PF00582">
    <property type="entry name" value="Usp"/>
    <property type="match status" value="1"/>
</dbReference>
<keyword evidence="4" id="KW-1185">Reference proteome</keyword>
<dbReference type="SUPFAM" id="SSF52402">
    <property type="entry name" value="Adenine nucleotide alpha hydrolases-like"/>
    <property type="match status" value="2"/>
</dbReference>
<dbReference type="RefSeq" id="WP_205722605.1">
    <property type="nucleotide sequence ID" value="NZ_CP070608.1"/>
</dbReference>
<dbReference type="Gene3D" id="3.40.50.12370">
    <property type="match status" value="1"/>
</dbReference>
<accession>A0A975A227</accession>
<organism evidence="3 4">
    <name type="scientific">Fulvivirga lutea</name>
    <dbReference type="NCBI Taxonomy" id="2810512"/>
    <lineage>
        <taxon>Bacteria</taxon>
        <taxon>Pseudomonadati</taxon>
        <taxon>Bacteroidota</taxon>
        <taxon>Cytophagia</taxon>
        <taxon>Cytophagales</taxon>
        <taxon>Fulvivirgaceae</taxon>
        <taxon>Fulvivirga</taxon>
    </lineage>
</organism>
<comment type="similarity">
    <text evidence="1">Belongs to the universal stress protein A family.</text>
</comment>
<evidence type="ECO:0000313" key="4">
    <source>
        <dbReference type="Proteomes" id="UP000662783"/>
    </source>
</evidence>
<dbReference type="InterPro" id="IPR006015">
    <property type="entry name" value="Universal_stress_UspA"/>
</dbReference>